<dbReference type="InterPro" id="IPR057927">
    <property type="entry name" value="RAD24-like_helical"/>
</dbReference>
<gene>
    <name evidence="10" type="ORF">BO71DRAFT_441646</name>
</gene>
<dbReference type="GO" id="GO:0003689">
    <property type="term" value="F:DNA clamp loader activity"/>
    <property type="evidence" value="ECO:0007669"/>
    <property type="project" value="TreeGrafter"/>
</dbReference>
<dbReference type="PANTHER" id="PTHR12172">
    <property type="entry name" value="CELL CYCLE CHECKPOINT PROTEIN RAD17"/>
    <property type="match status" value="1"/>
</dbReference>
<evidence type="ECO:0000259" key="9">
    <source>
        <dbReference type="Pfam" id="PF25812"/>
    </source>
</evidence>
<dbReference type="AlphaFoldDB" id="A0A319D8Y4"/>
<proteinExistence type="inferred from homology"/>
<feature type="domain" description="Checkpoint protein RAD24-like helical bundle" evidence="9">
    <location>
        <begin position="439"/>
        <end position="540"/>
    </location>
</feature>
<accession>A0A319D8Y4</accession>
<dbReference type="GO" id="GO:0006281">
    <property type="term" value="P:DNA repair"/>
    <property type="evidence" value="ECO:0007669"/>
    <property type="project" value="InterPro"/>
</dbReference>
<dbReference type="GO" id="GO:0005524">
    <property type="term" value="F:ATP binding"/>
    <property type="evidence" value="ECO:0007669"/>
    <property type="project" value="UniProtKB-KW"/>
</dbReference>
<keyword evidence="11" id="KW-1185">Reference proteome</keyword>
<dbReference type="Pfam" id="PF25812">
    <property type="entry name" value="RAD24_helical"/>
    <property type="match status" value="1"/>
</dbReference>
<protein>
    <submittedName>
        <fullName evidence="10">Cell cycle checkpoint protein Rad17</fullName>
    </submittedName>
</protein>
<dbReference type="GO" id="GO:0005634">
    <property type="term" value="C:nucleus"/>
    <property type="evidence" value="ECO:0007669"/>
    <property type="project" value="UniProtKB-SubCell"/>
</dbReference>
<dbReference type="InterPro" id="IPR027417">
    <property type="entry name" value="P-loop_NTPase"/>
</dbReference>
<keyword evidence="6" id="KW-0539">Nucleus</keyword>
<feature type="region of interest" description="Disordered" evidence="8">
    <location>
        <begin position="1"/>
        <end position="29"/>
    </location>
</feature>
<evidence type="ECO:0000256" key="8">
    <source>
        <dbReference type="SAM" id="MobiDB-lite"/>
    </source>
</evidence>
<comment type="similarity">
    <text evidence="2">Belongs to the rad17/RAD24 family.</text>
</comment>
<dbReference type="Gene3D" id="3.40.50.300">
    <property type="entry name" value="P-loop containing nucleotide triphosphate hydrolases"/>
    <property type="match status" value="1"/>
</dbReference>
<dbReference type="SUPFAM" id="SSF52540">
    <property type="entry name" value="P-loop containing nucleoside triphosphate hydrolases"/>
    <property type="match status" value="1"/>
</dbReference>
<dbReference type="GO" id="GO:0003682">
    <property type="term" value="F:chromatin binding"/>
    <property type="evidence" value="ECO:0007669"/>
    <property type="project" value="TreeGrafter"/>
</dbReference>
<evidence type="ECO:0000256" key="1">
    <source>
        <dbReference type="ARBA" id="ARBA00004123"/>
    </source>
</evidence>
<keyword evidence="3" id="KW-0547">Nucleotide-binding</keyword>
<dbReference type="Pfam" id="PF03215">
    <property type="entry name" value="Rad17"/>
    <property type="match status" value="1"/>
</dbReference>
<keyword evidence="4" id="KW-0227">DNA damage</keyword>
<evidence type="ECO:0000256" key="5">
    <source>
        <dbReference type="ARBA" id="ARBA00022840"/>
    </source>
</evidence>
<comment type="subcellular location">
    <subcellularLocation>
        <location evidence="1">Nucleus</location>
    </subcellularLocation>
</comment>
<evidence type="ECO:0000256" key="6">
    <source>
        <dbReference type="ARBA" id="ARBA00023242"/>
    </source>
</evidence>
<keyword evidence="7" id="KW-0131">Cell cycle</keyword>
<dbReference type="OrthoDB" id="10265971at2759"/>
<dbReference type="GO" id="GO:0033314">
    <property type="term" value="P:mitotic DNA replication checkpoint signaling"/>
    <property type="evidence" value="ECO:0007669"/>
    <property type="project" value="TreeGrafter"/>
</dbReference>
<sequence>MKRKYPQSARNEETSLHSFFGPTTSKQQPSFQYMDSRRDLSQNDTTFDNDDIVDDGYDSFDEIFTQHILSDKATLQQGSEIPNLHNQISLPQKSLYCDQRSDLNKRFSMPQPLHSRPQQSRYLLSHEQNLPWAQQFPPSNLDELAVHKKKVSDVKNWLMNAFAGSDRQLLVLRGPAGSGKTSTISLLSSVLGFGILEWKNPSTFESVTKTHVSTATRFEEFVARGNEFNSLDLDGVTSSLGIGDDDGITSTPKRHIMLVEEYPTLTGQPANLAAFRLSLQRYLAITTPEEAQMESSKRPSSPIVIIVSETLLDSRSFQSDNLTVHRLLGPELYNHPRSGMIDFNGIAPTIMYRALNLVLEKEASISGREKLPSSAILHSISRMGDIRSAVSSLEFLCLRCEDFVPAGASVSATKPKRARTTLTSPEKETLELVTQRGASLGLFHAVGKVVYNKRADVVSATGSRPVLPPDHLSYHKRPQSSQVCVNELVDEAGTDAQTLISTIHENYAPSCNGSLFTEYLDGCISALSDSDVLGSHINRQTRTWGGINSTEVDLLRQTDISYQVAVRGILFALPHPVNRSSISKEGLNNTRSTYKMFFPDSLRLIRDMEEIQGLIGLWSCKLFDQSSEPFVSSMIDASGYLSQENNRGQNSVDPVNHCIDPKVVLTITSRSDLILHQLPYLALLTSNIGSSKELKKITEMSRFEAQDNAMDRSYSNYSELPSMTSGIEQIGHPSKSFTITARQQTNNSGSQIPLAPGRGRLILIDDDIIDDF</sequence>
<name>A0A319D8Y4_9EURO</name>
<keyword evidence="5" id="KW-0067">ATP-binding</keyword>
<evidence type="ECO:0000256" key="4">
    <source>
        <dbReference type="ARBA" id="ARBA00022763"/>
    </source>
</evidence>
<evidence type="ECO:0000313" key="10">
    <source>
        <dbReference type="EMBL" id="PYH93594.1"/>
    </source>
</evidence>
<dbReference type="InterPro" id="IPR004582">
    <property type="entry name" value="Checkpoint_prot_Rad17_Rad24"/>
</dbReference>
<dbReference type="Proteomes" id="UP000247810">
    <property type="component" value="Unassembled WGS sequence"/>
</dbReference>
<dbReference type="EMBL" id="KZ825890">
    <property type="protein sequence ID" value="PYH93594.1"/>
    <property type="molecule type" value="Genomic_DNA"/>
</dbReference>
<evidence type="ECO:0000256" key="3">
    <source>
        <dbReference type="ARBA" id="ARBA00022741"/>
    </source>
</evidence>
<dbReference type="VEuPathDB" id="FungiDB:BO71DRAFT_441646"/>
<evidence type="ECO:0000256" key="2">
    <source>
        <dbReference type="ARBA" id="ARBA00006168"/>
    </source>
</evidence>
<organism evidence="10 11">
    <name type="scientific">Aspergillus ellipticus CBS 707.79</name>
    <dbReference type="NCBI Taxonomy" id="1448320"/>
    <lineage>
        <taxon>Eukaryota</taxon>
        <taxon>Fungi</taxon>
        <taxon>Dikarya</taxon>
        <taxon>Ascomycota</taxon>
        <taxon>Pezizomycotina</taxon>
        <taxon>Eurotiomycetes</taxon>
        <taxon>Eurotiomycetidae</taxon>
        <taxon>Eurotiales</taxon>
        <taxon>Aspergillaceae</taxon>
        <taxon>Aspergillus</taxon>
        <taxon>Aspergillus subgen. Circumdati</taxon>
    </lineage>
</organism>
<reference evidence="10 11" key="1">
    <citation type="submission" date="2018-02" db="EMBL/GenBank/DDBJ databases">
        <title>The genomes of Aspergillus section Nigri reveals drivers in fungal speciation.</title>
        <authorList>
            <consortium name="DOE Joint Genome Institute"/>
            <person name="Vesth T.C."/>
            <person name="Nybo J."/>
            <person name="Theobald S."/>
            <person name="Brandl J."/>
            <person name="Frisvad J.C."/>
            <person name="Nielsen K.F."/>
            <person name="Lyhne E.K."/>
            <person name="Kogle M.E."/>
            <person name="Kuo A."/>
            <person name="Riley R."/>
            <person name="Clum A."/>
            <person name="Nolan M."/>
            <person name="Lipzen A."/>
            <person name="Salamov A."/>
            <person name="Henrissat B."/>
            <person name="Wiebenga A."/>
            <person name="De vries R.P."/>
            <person name="Grigoriev I.V."/>
            <person name="Mortensen U.H."/>
            <person name="Andersen M.R."/>
            <person name="Baker S.E."/>
        </authorList>
    </citation>
    <scope>NUCLEOTIDE SEQUENCE [LARGE SCALE GENOMIC DNA]</scope>
    <source>
        <strain evidence="10 11">CBS 707.79</strain>
    </source>
</reference>
<dbReference type="STRING" id="1448320.A0A319D8Y4"/>
<dbReference type="GO" id="GO:0000077">
    <property type="term" value="P:DNA damage checkpoint signaling"/>
    <property type="evidence" value="ECO:0007669"/>
    <property type="project" value="TreeGrafter"/>
</dbReference>
<dbReference type="PANTHER" id="PTHR12172:SF0">
    <property type="entry name" value="CELL CYCLE CHECKPOINT PROTEIN RAD17"/>
    <property type="match status" value="1"/>
</dbReference>
<evidence type="ECO:0000313" key="11">
    <source>
        <dbReference type="Proteomes" id="UP000247810"/>
    </source>
</evidence>
<evidence type="ECO:0000256" key="7">
    <source>
        <dbReference type="ARBA" id="ARBA00023306"/>
    </source>
</evidence>